<protein>
    <recommendedName>
        <fullName evidence="3">GIY-YIG domain-containing protein</fullName>
    </recommendedName>
</protein>
<reference evidence="1 2" key="1">
    <citation type="submission" date="2010-12" db="EMBL/GenBank/DDBJ databases">
        <authorList>
            <person name="Muzny D."/>
            <person name="Qin X."/>
            <person name="Deng J."/>
            <person name="Jiang H."/>
            <person name="Liu Y."/>
            <person name="Qu J."/>
            <person name="Song X.-Z."/>
            <person name="Zhang L."/>
            <person name="Thornton R."/>
            <person name="Coyle M."/>
            <person name="Francisco L."/>
            <person name="Jackson L."/>
            <person name="Javaid M."/>
            <person name="Korchina V."/>
            <person name="Kovar C."/>
            <person name="Mata R."/>
            <person name="Mathew T."/>
            <person name="Ngo R."/>
            <person name="Nguyen L."/>
            <person name="Nguyen N."/>
            <person name="Okwuonu G."/>
            <person name="Ongeri F."/>
            <person name="Pham C."/>
            <person name="Simmons D."/>
            <person name="Wilczek-Boney K."/>
            <person name="Hale W."/>
            <person name="Jakkamsetti A."/>
            <person name="Pham P."/>
            <person name="Ruth R."/>
            <person name="San Lucas F."/>
            <person name="Warren J."/>
            <person name="Zhang J."/>
            <person name="Zhao Z."/>
            <person name="Zhou C."/>
            <person name="Zhu D."/>
            <person name="Lee S."/>
            <person name="Bess C."/>
            <person name="Blankenburg K."/>
            <person name="Forbes L."/>
            <person name="Fu Q."/>
            <person name="Gubbala S."/>
            <person name="Hirani K."/>
            <person name="Jayaseelan J.C."/>
            <person name="Lara F."/>
            <person name="Munidasa M."/>
            <person name="Palculict T."/>
            <person name="Patil S."/>
            <person name="Pu L.-L."/>
            <person name="Saada N."/>
            <person name="Tang L."/>
            <person name="Weissenberger G."/>
            <person name="Zhu Y."/>
            <person name="Hemphill L."/>
            <person name="Shang Y."/>
            <person name="Youmans B."/>
            <person name="Ayvaz T."/>
            <person name="Ross M."/>
            <person name="Santibanez J."/>
            <person name="Aqrawi P."/>
            <person name="Gross S."/>
            <person name="Joshi V."/>
            <person name="Fowler G."/>
            <person name="Nazareth L."/>
            <person name="Reid J."/>
            <person name="Worley K."/>
            <person name="Petrosino J."/>
            <person name="Highlander S."/>
            <person name="Gibbs R."/>
        </authorList>
    </citation>
    <scope>NUCLEOTIDE SEQUENCE [LARGE SCALE GENOMIC DNA]</scope>
    <source>
        <strain evidence="2">DSM 15952 / CCUG 50447 / LMG 22039 / TP 1.5</strain>
    </source>
</reference>
<dbReference type="HOGENOM" id="CLU_2710547_0_0_9"/>
<gene>
    <name evidence="1" type="ORF">HMPREF9088_1359</name>
</gene>
<feature type="non-terminal residue" evidence="1">
    <location>
        <position position="1"/>
    </location>
</feature>
<sequence length="72" mass="8254">PSTRMLDRVRQHFLGKGNPDVYAVFRYGTNFSIQFVPLSKSSSITLNELDHEAILAYNGFTRGYNRNKGMQK</sequence>
<dbReference type="EMBL" id="AEPV01000047">
    <property type="protein sequence ID" value="EFU73856.1"/>
    <property type="molecule type" value="Genomic_DNA"/>
</dbReference>
<dbReference type="AlphaFoldDB" id="E6LG69"/>
<organism evidence="1 2">
    <name type="scientific">Enterococcus italicus (strain DSM 15952 / CCUG 50447 / LMG 22039 / TP 1.5)</name>
    <dbReference type="NCBI Taxonomy" id="888064"/>
    <lineage>
        <taxon>Bacteria</taxon>
        <taxon>Bacillati</taxon>
        <taxon>Bacillota</taxon>
        <taxon>Bacilli</taxon>
        <taxon>Lactobacillales</taxon>
        <taxon>Enterococcaceae</taxon>
        <taxon>Enterococcus</taxon>
    </lineage>
</organism>
<keyword evidence="2" id="KW-1185">Reference proteome</keyword>
<evidence type="ECO:0008006" key="3">
    <source>
        <dbReference type="Google" id="ProtNLM"/>
    </source>
</evidence>
<evidence type="ECO:0000313" key="1">
    <source>
        <dbReference type="EMBL" id="EFU73856.1"/>
    </source>
</evidence>
<dbReference type="Proteomes" id="UP000010296">
    <property type="component" value="Unassembled WGS sequence"/>
</dbReference>
<comment type="caution">
    <text evidence="1">The sequence shown here is derived from an EMBL/GenBank/DDBJ whole genome shotgun (WGS) entry which is preliminary data.</text>
</comment>
<proteinExistence type="predicted"/>
<accession>E6LG69</accession>
<evidence type="ECO:0000313" key="2">
    <source>
        <dbReference type="Proteomes" id="UP000010296"/>
    </source>
</evidence>
<name>E6LG69_ENTI1</name>